<feature type="compositionally biased region" description="Polar residues" evidence="1">
    <location>
        <begin position="55"/>
        <end position="69"/>
    </location>
</feature>
<dbReference type="Proteomes" id="UP000018211">
    <property type="component" value="Unassembled WGS sequence"/>
</dbReference>
<evidence type="ECO:0008006" key="4">
    <source>
        <dbReference type="Google" id="ProtNLM"/>
    </source>
</evidence>
<evidence type="ECO:0000256" key="1">
    <source>
        <dbReference type="SAM" id="MobiDB-lite"/>
    </source>
</evidence>
<name>A0AAV2VMK1_9VIBR</name>
<sequence length="434" mass="47591">MQTATESADTNVADSTSESTSSEQTTSEKVTAETQANIENAEQTSTQSEAKDNTEQATSEPTETTSTDNTAESTSSEQTASEKVTTETQANIENTEQTSTQSETADNTEETATEFTETASPDSTSEPSSSEQTTSDQVTTETESDTSEESIYAYDDKTTLYNLSLSSEMDTVPENHSIQLSPRGIHGDGSSSSLIGKPLVWHVGDSYVASVNESGELTGHARGTTTVSFTIDGLTSNTITITVTTGLLPCGGQINDTDMYNAGGYCLKVIEGYSGEAVNKLFTATPSLEVMDKLGYKLDDSRYNYGRSYGATYRETRIDGEFARFRYDGWGWQDNPESADFGRYGQLDRYCEELGTLKFLGRTNWKRPTRYELYSLVYSLGDLTANFGWPAYYEYWTNHPAKGSRFYSVDLVNNITKSHSTGLKNYASCVSYND</sequence>
<feature type="compositionally biased region" description="Low complexity" evidence="1">
    <location>
        <begin position="70"/>
        <end position="82"/>
    </location>
</feature>
<feature type="compositionally biased region" description="Polar residues" evidence="1">
    <location>
        <begin position="1"/>
        <end position="14"/>
    </location>
</feature>
<dbReference type="InterPro" id="IPR008964">
    <property type="entry name" value="Invasin/intimin_cell_adhesion"/>
</dbReference>
<dbReference type="AlphaFoldDB" id="A0AAV2VMK1"/>
<feature type="region of interest" description="Disordered" evidence="1">
    <location>
        <begin position="1"/>
        <end position="153"/>
    </location>
</feature>
<dbReference type="SUPFAM" id="SSF49373">
    <property type="entry name" value="Invasin/intimin cell-adhesion fragments"/>
    <property type="match status" value="1"/>
</dbReference>
<dbReference type="Gene3D" id="2.60.40.1080">
    <property type="match status" value="1"/>
</dbReference>
<gene>
    <name evidence="2" type="ORF">VIBNISOn1_160032</name>
</gene>
<accession>A0AAV2VMK1</accession>
<feature type="compositionally biased region" description="Low complexity" evidence="1">
    <location>
        <begin position="95"/>
        <end position="105"/>
    </location>
</feature>
<evidence type="ECO:0000313" key="2">
    <source>
        <dbReference type="EMBL" id="CCO45855.1"/>
    </source>
</evidence>
<organism evidence="2 3">
    <name type="scientific">Vibrio nigripulchritudo SOn1</name>
    <dbReference type="NCBI Taxonomy" id="1238450"/>
    <lineage>
        <taxon>Bacteria</taxon>
        <taxon>Pseudomonadati</taxon>
        <taxon>Pseudomonadota</taxon>
        <taxon>Gammaproteobacteria</taxon>
        <taxon>Vibrionales</taxon>
        <taxon>Vibrionaceae</taxon>
        <taxon>Vibrio</taxon>
    </lineage>
</organism>
<dbReference type="EMBL" id="CAOF01000068">
    <property type="protein sequence ID" value="CCO45855.1"/>
    <property type="molecule type" value="Genomic_DNA"/>
</dbReference>
<feature type="compositionally biased region" description="Polar residues" evidence="1">
    <location>
        <begin position="32"/>
        <end position="48"/>
    </location>
</feature>
<feature type="compositionally biased region" description="Low complexity" evidence="1">
    <location>
        <begin position="113"/>
        <end position="141"/>
    </location>
</feature>
<proteinExistence type="predicted"/>
<evidence type="ECO:0000313" key="3">
    <source>
        <dbReference type="Proteomes" id="UP000018211"/>
    </source>
</evidence>
<feature type="compositionally biased region" description="Low complexity" evidence="1">
    <location>
        <begin position="15"/>
        <end position="28"/>
    </location>
</feature>
<reference evidence="2 3" key="1">
    <citation type="journal article" date="2013" name="ISME J.">
        <title>Comparative genomics of pathogenic lineages of Vibrio nigripulchritudo identifies virulence-associated traits.</title>
        <authorList>
            <person name="Goudenege D."/>
            <person name="Labreuche Y."/>
            <person name="Krin E."/>
            <person name="Ansquer D."/>
            <person name="Mangenot S."/>
            <person name="Calteau A."/>
            <person name="Medigue C."/>
            <person name="Mazel D."/>
            <person name="Polz M.F."/>
            <person name="Le Roux F."/>
        </authorList>
    </citation>
    <scope>NUCLEOTIDE SEQUENCE [LARGE SCALE GENOMIC DNA]</scope>
    <source>
        <strain evidence="2 3">SOn1</strain>
    </source>
</reference>
<protein>
    <recommendedName>
        <fullName evidence="4">BIG2 domain-containing protein</fullName>
    </recommendedName>
</protein>
<comment type="caution">
    <text evidence="2">The sequence shown here is derived from an EMBL/GenBank/DDBJ whole genome shotgun (WGS) entry which is preliminary data.</text>
</comment>